<evidence type="ECO:0000256" key="6">
    <source>
        <dbReference type="RuleBase" id="RU363114"/>
    </source>
</evidence>
<comment type="similarity">
    <text evidence="3 6">Belongs to the pectinacetylesterase family.</text>
</comment>
<dbReference type="GO" id="GO:0071555">
    <property type="term" value="P:cell wall organization"/>
    <property type="evidence" value="ECO:0007669"/>
    <property type="project" value="UniProtKB-KW"/>
</dbReference>
<evidence type="ECO:0000256" key="4">
    <source>
        <dbReference type="ARBA" id="ARBA00022512"/>
    </source>
</evidence>
<protein>
    <recommendedName>
        <fullName evidence="6">Pectin acetylesterase</fullName>
        <ecNumber evidence="6">3.1.1.-</ecNumber>
    </recommendedName>
</protein>
<evidence type="ECO:0000256" key="5">
    <source>
        <dbReference type="ARBA" id="ARBA00023316"/>
    </source>
</evidence>
<accession>A0A5A7P2V3</accession>
<evidence type="ECO:0000256" key="3">
    <source>
        <dbReference type="ARBA" id="ARBA00005784"/>
    </source>
</evidence>
<evidence type="ECO:0000313" key="7">
    <source>
        <dbReference type="EMBL" id="GER26927.1"/>
    </source>
</evidence>
<dbReference type="PANTHER" id="PTHR21562:SF65">
    <property type="entry name" value="PECTIN ACETYLESTERASE"/>
    <property type="match status" value="1"/>
</dbReference>
<dbReference type="GO" id="GO:0009505">
    <property type="term" value="C:plant-type cell wall"/>
    <property type="evidence" value="ECO:0007669"/>
    <property type="project" value="TreeGrafter"/>
</dbReference>
<reference evidence="8" key="1">
    <citation type="journal article" date="2019" name="Curr. Biol.">
        <title>Genome Sequence of Striga asiatica Provides Insight into the Evolution of Plant Parasitism.</title>
        <authorList>
            <person name="Yoshida S."/>
            <person name="Kim S."/>
            <person name="Wafula E.K."/>
            <person name="Tanskanen J."/>
            <person name="Kim Y.M."/>
            <person name="Honaas L."/>
            <person name="Yang Z."/>
            <person name="Spallek T."/>
            <person name="Conn C.E."/>
            <person name="Ichihashi Y."/>
            <person name="Cheong K."/>
            <person name="Cui S."/>
            <person name="Der J.P."/>
            <person name="Gundlach H."/>
            <person name="Jiao Y."/>
            <person name="Hori C."/>
            <person name="Ishida J.K."/>
            <person name="Kasahara H."/>
            <person name="Kiba T."/>
            <person name="Kim M.S."/>
            <person name="Koo N."/>
            <person name="Laohavisit A."/>
            <person name="Lee Y.H."/>
            <person name="Lumba S."/>
            <person name="McCourt P."/>
            <person name="Mortimer J.C."/>
            <person name="Mutuku J.M."/>
            <person name="Nomura T."/>
            <person name="Sasaki-Sekimoto Y."/>
            <person name="Seto Y."/>
            <person name="Wang Y."/>
            <person name="Wakatake T."/>
            <person name="Sakakibara H."/>
            <person name="Demura T."/>
            <person name="Yamaguchi S."/>
            <person name="Yoneyama K."/>
            <person name="Manabe R.I."/>
            <person name="Nelson D.C."/>
            <person name="Schulman A.H."/>
            <person name="Timko M.P."/>
            <person name="dePamphilis C.W."/>
            <person name="Choi D."/>
            <person name="Shirasu K."/>
        </authorList>
    </citation>
    <scope>NUCLEOTIDE SEQUENCE [LARGE SCALE GENOMIC DNA]</scope>
    <source>
        <strain evidence="8">cv. UVA1</strain>
    </source>
</reference>
<name>A0A5A7P2V3_STRAF</name>
<feature type="signal peptide" evidence="6">
    <location>
        <begin position="1"/>
        <end position="21"/>
    </location>
</feature>
<comment type="function">
    <text evidence="1 6">Hydrolyzes acetyl esters in homogalacturonan regions of pectin. In type I primary cell wall, galacturonic acid residues of pectin can be acetylated at the O-2 and O-3 positions. Decreasing the degree of acetylation of pectin gels in vitro alters their physical properties.</text>
</comment>
<dbReference type="OrthoDB" id="2015280at2759"/>
<keyword evidence="6" id="KW-0732">Signal</keyword>
<feature type="chain" id="PRO_5023082571" description="Pectin acetylesterase" evidence="6">
    <location>
        <begin position="22"/>
        <end position="308"/>
    </location>
</feature>
<evidence type="ECO:0000256" key="1">
    <source>
        <dbReference type="ARBA" id="ARBA00003534"/>
    </source>
</evidence>
<proteinExistence type="inferred from homology"/>
<keyword evidence="6" id="KW-0378">Hydrolase</keyword>
<keyword evidence="4 6" id="KW-0134">Cell wall</keyword>
<organism evidence="7 8">
    <name type="scientific">Striga asiatica</name>
    <name type="common">Asiatic witchweed</name>
    <name type="synonym">Buchnera asiatica</name>
    <dbReference type="NCBI Taxonomy" id="4170"/>
    <lineage>
        <taxon>Eukaryota</taxon>
        <taxon>Viridiplantae</taxon>
        <taxon>Streptophyta</taxon>
        <taxon>Embryophyta</taxon>
        <taxon>Tracheophyta</taxon>
        <taxon>Spermatophyta</taxon>
        <taxon>Magnoliopsida</taxon>
        <taxon>eudicotyledons</taxon>
        <taxon>Gunneridae</taxon>
        <taxon>Pentapetalae</taxon>
        <taxon>asterids</taxon>
        <taxon>lamiids</taxon>
        <taxon>Lamiales</taxon>
        <taxon>Orobanchaceae</taxon>
        <taxon>Buchnereae</taxon>
        <taxon>Striga</taxon>
    </lineage>
</organism>
<evidence type="ECO:0000256" key="2">
    <source>
        <dbReference type="ARBA" id="ARBA00004191"/>
    </source>
</evidence>
<keyword evidence="6" id="KW-0964">Secreted</keyword>
<comment type="subcellular location">
    <subcellularLocation>
        <location evidence="2 6">Secreted</location>
        <location evidence="2 6">Cell wall</location>
    </subcellularLocation>
</comment>
<dbReference type="Proteomes" id="UP000325081">
    <property type="component" value="Unassembled WGS sequence"/>
</dbReference>
<gene>
    <name evidence="7" type="ORF">STAS_02604</name>
</gene>
<keyword evidence="5 6" id="KW-0961">Cell wall biogenesis/degradation</keyword>
<comment type="caution">
    <text evidence="7">The sequence shown here is derived from an EMBL/GenBank/DDBJ whole genome shotgun (WGS) entry which is preliminary data.</text>
</comment>
<dbReference type="AlphaFoldDB" id="A0A5A7P2V3"/>
<dbReference type="PANTHER" id="PTHR21562">
    <property type="entry name" value="NOTUM-RELATED"/>
    <property type="match status" value="1"/>
</dbReference>
<dbReference type="EC" id="3.1.1.-" evidence="6"/>
<evidence type="ECO:0000313" key="8">
    <source>
        <dbReference type="Proteomes" id="UP000325081"/>
    </source>
</evidence>
<dbReference type="GO" id="GO:0052793">
    <property type="term" value="F:pectin acetylesterase activity"/>
    <property type="evidence" value="ECO:0007669"/>
    <property type="project" value="TreeGrafter"/>
</dbReference>
<keyword evidence="8" id="KW-1185">Reference proteome</keyword>
<dbReference type="InterPro" id="IPR004963">
    <property type="entry name" value="PAE/NOTUM"/>
</dbReference>
<dbReference type="Pfam" id="PF03283">
    <property type="entry name" value="PAE"/>
    <property type="match status" value="1"/>
</dbReference>
<sequence length="308" mass="34551">MGDHLLRLVICLGFVLNGYQTNDESFDLNIVNLTLVSNAVEKGAVCNDGSSAAYYYDPGFDDGVNNWFVTLQGGGWCTSDETCTYRLTNGLGSSKYYNESVFFGEIKSTNQTVNPDFYNWNRIIVEYCDSSSFMGKSNHPKIISRGARIFYAVMEELLEKGMASAKNAILSGTSAGGLSAILHCDDFRVLLPFTSRVKCLVDSGFFIHAPKLLGAKRIEEYFANYGVATTKILSKVHRYCSSIGMFIHPCLRHGHFFQDSGWHASYKLRDKTIPEAVGDWFYDRSTRFQEIDNHKFPLSLNCTKLPTL</sequence>
<dbReference type="EMBL" id="BKCP01001336">
    <property type="protein sequence ID" value="GER26927.1"/>
    <property type="molecule type" value="Genomic_DNA"/>
</dbReference>